<evidence type="ECO:0000313" key="2">
    <source>
        <dbReference type="Proteomes" id="UP000178815"/>
    </source>
</evidence>
<dbReference type="Gene3D" id="3.40.50.1000">
    <property type="entry name" value="HAD superfamily/HAD-like"/>
    <property type="match status" value="1"/>
</dbReference>
<name>A0A1F6CH90_9BACT</name>
<dbReference type="InterPro" id="IPR036412">
    <property type="entry name" value="HAD-like_sf"/>
</dbReference>
<sequence>MKKISDEDLELRARNLKELWFDVDGVMTPQGSLVIYDLSSESGIVFERYDGVRSVRLVPCDEHGKPLQNVVEYLAGRAEEPIFEGYRYDTRDGKVIEIAVKSGLRVFFVSGRNSPAMSRRAVNLGAIPHLGIKDKAATIVRESRCIASERCFVGDGIQDVGALRETKDGLAVAPADAAPEAHEAAHWITEARGGEGVIHEVLRVIFAIRGIEVV</sequence>
<dbReference type="SUPFAM" id="SSF56784">
    <property type="entry name" value="HAD-like"/>
    <property type="match status" value="1"/>
</dbReference>
<protein>
    <recommendedName>
        <fullName evidence="3">3-deoxy-D-manno-octulosonate 8-phosphate phosphatase</fullName>
    </recommendedName>
</protein>
<comment type="caution">
    <text evidence="1">The sequence shown here is derived from an EMBL/GenBank/DDBJ whole genome shotgun (WGS) entry which is preliminary data.</text>
</comment>
<gene>
    <name evidence="1" type="ORF">A2678_01505</name>
</gene>
<dbReference type="STRING" id="1798481.A2678_01505"/>
<evidence type="ECO:0008006" key="3">
    <source>
        <dbReference type="Google" id="ProtNLM"/>
    </source>
</evidence>
<dbReference type="InterPro" id="IPR023214">
    <property type="entry name" value="HAD_sf"/>
</dbReference>
<dbReference type="Proteomes" id="UP000178815">
    <property type="component" value="Unassembled WGS sequence"/>
</dbReference>
<accession>A0A1F6CH90</accession>
<proteinExistence type="predicted"/>
<reference evidence="1 2" key="1">
    <citation type="journal article" date="2016" name="Nat. Commun.">
        <title>Thousands of microbial genomes shed light on interconnected biogeochemical processes in an aquifer system.</title>
        <authorList>
            <person name="Anantharaman K."/>
            <person name="Brown C.T."/>
            <person name="Hug L.A."/>
            <person name="Sharon I."/>
            <person name="Castelle C.J."/>
            <person name="Probst A.J."/>
            <person name="Thomas B.C."/>
            <person name="Singh A."/>
            <person name="Wilkins M.J."/>
            <person name="Karaoz U."/>
            <person name="Brodie E.L."/>
            <person name="Williams K.H."/>
            <person name="Hubbard S.S."/>
            <person name="Banfield J.F."/>
        </authorList>
    </citation>
    <scope>NUCLEOTIDE SEQUENCE [LARGE SCALE GENOMIC DNA]</scope>
</reference>
<evidence type="ECO:0000313" key="1">
    <source>
        <dbReference type="EMBL" id="OGG48242.1"/>
    </source>
</evidence>
<organism evidence="1 2">
    <name type="scientific">Candidatus Kaiserbacteria bacterium RIFCSPHIGHO2_01_FULL_53_31</name>
    <dbReference type="NCBI Taxonomy" id="1798481"/>
    <lineage>
        <taxon>Bacteria</taxon>
        <taxon>Candidatus Kaiseribacteriota</taxon>
    </lineage>
</organism>
<dbReference type="AlphaFoldDB" id="A0A1F6CH90"/>
<dbReference type="EMBL" id="MFKU01000016">
    <property type="protein sequence ID" value="OGG48242.1"/>
    <property type="molecule type" value="Genomic_DNA"/>
</dbReference>